<accession>A0ABV7GSJ0</accession>
<dbReference type="InterPro" id="IPR009050">
    <property type="entry name" value="Globin-like_sf"/>
</dbReference>
<dbReference type="InterPro" id="IPR012292">
    <property type="entry name" value="Globin/Proto"/>
</dbReference>
<keyword evidence="8" id="KW-1185">Reference proteome</keyword>
<keyword evidence="2 5" id="KW-0561">Oxygen transport</keyword>
<sequence>MPVSHEQIALIRWSFEKMRPNLRPASTEFYERLFALRPDLRAMFRDDDIAGQGMKFMTTMETVLDGIEAPQAVAARIAELGQHHRRLGVTAAMFEPMADALIETLRSVMGEDLGADVEAAWRAAYAELRQAMVRVDCGKG</sequence>
<name>A0ABV7GSJ0_9RHOB</name>
<dbReference type="SUPFAM" id="SSF46458">
    <property type="entry name" value="Globin-like"/>
    <property type="match status" value="1"/>
</dbReference>
<proteinExistence type="inferred from homology"/>
<dbReference type="InterPro" id="IPR000971">
    <property type="entry name" value="Globin"/>
</dbReference>
<dbReference type="Gene3D" id="1.10.490.10">
    <property type="entry name" value="Globins"/>
    <property type="match status" value="1"/>
</dbReference>
<organism evidence="7 8">
    <name type="scientific">Psychromarinibacter halotolerans</name>
    <dbReference type="NCBI Taxonomy" id="1775175"/>
    <lineage>
        <taxon>Bacteria</taxon>
        <taxon>Pseudomonadati</taxon>
        <taxon>Pseudomonadota</taxon>
        <taxon>Alphaproteobacteria</taxon>
        <taxon>Rhodobacterales</taxon>
        <taxon>Paracoccaceae</taxon>
        <taxon>Psychromarinibacter</taxon>
    </lineage>
</organism>
<comment type="caution">
    <text evidence="7">The sequence shown here is derived from an EMBL/GenBank/DDBJ whole genome shotgun (WGS) entry which is preliminary data.</text>
</comment>
<evidence type="ECO:0000256" key="3">
    <source>
        <dbReference type="ARBA" id="ARBA00022723"/>
    </source>
</evidence>
<feature type="domain" description="Globin" evidence="6">
    <location>
        <begin position="2"/>
        <end position="137"/>
    </location>
</feature>
<keyword evidence="5" id="KW-0813">Transport</keyword>
<dbReference type="Pfam" id="PF00042">
    <property type="entry name" value="Globin"/>
    <property type="match status" value="1"/>
</dbReference>
<dbReference type="Proteomes" id="UP001595632">
    <property type="component" value="Unassembled WGS sequence"/>
</dbReference>
<evidence type="ECO:0000256" key="4">
    <source>
        <dbReference type="ARBA" id="ARBA00023004"/>
    </source>
</evidence>
<keyword evidence="3" id="KW-0479">Metal-binding</keyword>
<evidence type="ECO:0000259" key="6">
    <source>
        <dbReference type="PROSITE" id="PS01033"/>
    </source>
</evidence>
<dbReference type="PROSITE" id="PS01033">
    <property type="entry name" value="GLOBIN"/>
    <property type="match status" value="1"/>
</dbReference>
<dbReference type="EMBL" id="JBHRTB010000010">
    <property type="protein sequence ID" value="MFC3143623.1"/>
    <property type="molecule type" value="Genomic_DNA"/>
</dbReference>
<dbReference type="PANTHER" id="PTHR43396:SF3">
    <property type="entry name" value="FLAVOHEMOPROTEIN"/>
    <property type="match status" value="1"/>
</dbReference>
<dbReference type="PANTHER" id="PTHR43396">
    <property type="entry name" value="FLAVOHEMOPROTEIN"/>
    <property type="match status" value="1"/>
</dbReference>
<evidence type="ECO:0000313" key="7">
    <source>
        <dbReference type="EMBL" id="MFC3143623.1"/>
    </source>
</evidence>
<evidence type="ECO:0000313" key="8">
    <source>
        <dbReference type="Proteomes" id="UP001595632"/>
    </source>
</evidence>
<evidence type="ECO:0000256" key="1">
    <source>
        <dbReference type="ARBA" id="ARBA00022617"/>
    </source>
</evidence>
<comment type="similarity">
    <text evidence="5">Belongs to the globin family.</text>
</comment>
<reference evidence="8" key="1">
    <citation type="journal article" date="2019" name="Int. J. Syst. Evol. Microbiol.">
        <title>The Global Catalogue of Microorganisms (GCM) 10K type strain sequencing project: providing services to taxonomists for standard genome sequencing and annotation.</title>
        <authorList>
            <consortium name="The Broad Institute Genomics Platform"/>
            <consortium name="The Broad Institute Genome Sequencing Center for Infectious Disease"/>
            <person name="Wu L."/>
            <person name="Ma J."/>
        </authorList>
    </citation>
    <scope>NUCLEOTIDE SEQUENCE [LARGE SCALE GENOMIC DNA]</scope>
    <source>
        <strain evidence="8">KCTC 52366</strain>
    </source>
</reference>
<evidence type="ECO:0000256" key="5">
    <source>
        <dbReference type="RuleBase" id="RU000356"/>
    </source>
</evidence>
<gene>
    <name evidence="7" type="ORF">ACFOGP_12950</name>
</gene>
<evidence type="ECO:0000256" key="2">
    <source>
        <dbReference type="ARBA" id="ARBA00022621"/>
    </source>
</evidence>
<dbReference type="RefSeq" id="WP_275630907.1">
    <property type="nucleotide sequence ID" value="NZ_JARGYD010000001.1"/>
</dbReference>
<protein>
    <submittedName>
        <fullName evidence="7">Globin domain-containing protein</fullName>
    </submittedName>
</protein>
<keyword evidence="4" id="KW-0408">Iron</keyword>
<keyword evidence="1 5" id="KW-0349">Heme</keyword>